<dbReference type="OrthoDB" id="9799101at2"/>
<name>A0A179D4C1_9BACT</name>
<reference evidence="1 2" key="1">
    <citation type="submission" date="2016-04" db="EMBL/GenBank/DDBJ databases">
        <title>Genome analysis of Thermosulfurimonas dismutans, the first thermophilic sulfur-disproportionating bacterium of the phylum Thermodesulfobacteria.</title>
        <authorList>
            <person name="Mardanov A.V."/>
            <person name="Beletsky A.V."/>
            <person name="Kadnikov V.V."/>
            <person name="Slobodkin A.I."/>
            <person name="Ravin N.V."/>
        </authorList>
    </citation>
    <scope>NUCLEOTIDE SEQUENCE [LARGE SCALE GENOMIC DNA]</scope>
    <source>
        <strain evidence="1 2">S95</strain>
    </source>
</reference>
<proteinExistence type="predicted"/>
<dbReference type="Proteomes" id="UP000078390">
    <property type="component" value="Unassembled WGS sequence"/>
</dbReference>
<organism evidence="1 2">
    <name type="scientific">Thermosulfurimonas dismutans</name>
    <dbReference type="NCBI Taxonomy" id="999894"/>
    <lineage>
        <taxon>Bacteria</taxon>
        <taxon>Pseudomonadati</taxon>
        <taxon>Thermodesulfobacteriota</taxon>
        <taxon>Thermodesulfobacteria</taxon>
        <taxon>Thermodesulfobacteriales</taxon>
        <taxon>Thermodesulfobacteriaceae</taxon>
        <taxon>Thermosulfurimonas</taxon>
    </lineage>
</organism>
<protein>
    <submittedName>
        <fullName evidence="1">Uncharacterized protein</fullName>
    </submittedName>
</protein>
<dbReference type="RefSeq" id="WP_068669672.1">
    <property type="nucleotide sequence ID" value="NZ_LWLG01000004.1"/>
</dbReference>
<dbReference type="EMBL" id="LWLG01000004">
    <property type="protein sequence ID" value="OAQ20934.1"/>
    <property type="molecule type" value="Genomic_DNA"/>
</dbReference>
<comment type="caution">
    <text evidence="1">The sequence shown here is derived from an EMBL/GenBank/DDBJ whole genome shotgun (WGS) entry which is preliminary data.</text>
</comment>
<dbReference type="STRING" id="999894.TDIS_0860"/>
<dbReference type="AlphaFoldDB" id="A0A179D4C1"/>
<evidence type="ECO:0000313" key="2">
    <source>
        <dbReference type="Proteomes" id="UP000078390"/>
    </source>
</evidence>
<gene>
    <name evidence="1" type="ORF">TDIS_0860</name>
</gene>
<keyword evidence="2" id="KW-1185">Reference proteome</keyword>
<accession>A0A179D4C1</accession>
<evidence type="ECO:0000313" key="1">
    <source>
        <dbReference type="EMBL" id="OAQ20934.1"/>
    </source>
</evidence>
<dbReference type="PATRIC" id="fig|999894.6.peg.856"/>
<sequence>MKIFLGFVSLLFLGIVPTAFCTEGPFTRLNLRALLFLPSPLREAREFRVDSLNIPEFGLALEGAKILYREDESFKVSIRKVEIRTLEVLKFLKKEAILKDVPLKIEGVLSLKGIELVWRSQALKLHVKEVALDGIEIFESLRMENVSLLKEASRLQFSATRIDLSNSTLSAFEGELISDAKAQKDNLALTFSGFKLELSTVYEVLDKFFPHKILSSFEKEFPWLKLEYPELSGVLVINQSKVSLVSGDKNWSLLSFSGEIGESKVSVFAAGREILSCYLKGELSYDENHYSFRFPSVTLSLKDVRFSFPKLKVEIEDSLFGIKELEGIYGNNTDLKLNFLIEILGNGKVKIEGEDWKKILSFLAPSSARVSLKSLKEKAIGIDDLFLAFRDENGGKVKIEGSLGWPFSWPEAVINLEVESFRFKDLNFVKFLASKKEKENLRLEARIQDRDLDINLDEAFLEYTPERLSLRGRTLKLVSLSSEERETSVKPEPTASSNLASTKFDFGFLEHLRKIAPEWELSLDTMEYGDFMPLERILLKLSLSQEPADFLLRAESCYTSVALSGEIEKGGKLLLSGETQTLSAPVDNFLACFLREAPVYILGNLTFKVSMETEGDNVKELLDKLSFEGVGEIRGGKILKISHLNSNLRWFLNVLSLVKLNPTKLKDTIVFEALGFAVEGGISDLYIKRFFLSSPLLKFHLDMRGNVQLRPEIKKDLWGEVSVMGVSKEFKIKDDGQN</sequence>